<keyword evidence="2" id="KW-1185">Reference proteome</keyword>
<reference evidence="1 2" key="1">
    <citation type="submission" date="2015-11" db="EMBL/GenBank/DDBJ databases">
        <title>Genome-wide analysis reveals the secondary metabolome in Streptomyces kanasensis ZX01.</title>
        <authorList>
            <person name="Zhang G."/>
            <person name="Han L."/>
            <person name="Feng J."/>
            <person name="Zhang X."/>
        </authorList>
    </citation>
    <scope>NUCLEOTIDE SEQUENCE [LARGE SCALE GENOMIC DNA]</scope>
    <source>
        <strain evidence="1 2">ZX01</strain>
    </source>
</reference>
<gene>
    <name evidence="1" type="ORF">ATE80_04615</name>
</gene>
<dbReference type="EMBL" id="LNSV01000007">
    <property type="protein sequence ID" value="KUH39849.1"/>
    <property type="molecule type" value="Genomic_DNA"/>
</dbReference>
<accession>A0A100Y932</accession>
<protein>
    <submittedName>
        <fullName evidence="1">Uncharacterized protein</fullName>
    </submittedName>
</protein>
<name>A0A100Y932_9ACTN</name>
<dbReference type="Proteomes" id="UP000054011">
    <property type="component" value="Unassembled WGS sequence"/>
</dbReference>
<sequence>MVSGVEIEPVGSRAVTGAFLAARRDDGTELRASAAGVEGIADQALVPPEGEGRLIHGLRLHVLGRRVHRAAELTLLQQLPSYWSWSDQPDANSAAAMSLPTGSRRLWW</sequence>
<organism evidence="1 2">
    <name type="scientific">Streptomyces kanasensis</name>
    <dbReference type="NCBI Taxonomy" id="936756"/>
    <lineage>
        <taxon>Bacteria</taxon>
        <taxon>Bacillati</taxon>
        <taxon>Actinomycetota</taxon>
        <taxon>Actinomycetes</taxon>
        <taxon>Kitasatosporales</taxon>
        <taxon>Streptomycetaceae</taxon>
        <taxon>Streptomyces</taxon>
    </lineage>
</organism>
<proteinExistence type="predicted"/>
<comment type="caution">
    <text evidence="1">The sequence shown here is derived from an EMBL/GenBank/DDBJ whole genome shotgun (WGS) entry which is preliminary data.</text>
</comment>
<evidence type="ECO:0000313" key="2">
    <source>
        <dbReference type="Proteomes" id="UP000054011"/>
    </source>
</evidence>
<evidence type="ECO:0000313" key="1">
    <source>
        <dbReference type="EMBL" id="KUH39849.1"/>
    </source>
</evidence>
<dbReference type="AlphaFoldDB" id="A0A100Y932"/>